<evidence type="ECO:0000259" key="7">
    <source>
        <dbReference type="Pfam" id="PF01028"/>
    </source>
</evidence>
<dbReference type="SUPFAM" id="SSF55869">
    <property type="entry name" value="DNA topoisomerase I domain"/>
    <property type="match status" value="1"/>
</dbReference>
<comment type="catalytic activity">
    <reaction evidence="1">
        <text>ATP-independent breakage of single-stranded DNA, followed by passage and rejoining.</text>
        <dbReference type="EC" id="5.6.2.1"/>
    </reaction>
</comment>
<dbReference type="GO" id="GO:0003917">
    <property type="term" value="F:DNA topoisomerase type I (single strand cut, ATP-independent) activity"/>
    <property type="evidence" value="ECO:0007669"/>
    <property type="project" value="UniProtKB-EC"/>
</dbReference>
<dbReference type="InterPro" id="IPR013500">
    <property type="entry name" value="TopoI_cat_euk"/>
</dbReference>
<keyword evidence="5" id="KW-0238">DNA-binding</keyword>
<dbReference type="Pfam" id="PF01028">
    <property type="entry name" value="Topoisom_I"/>
    <property type="match status" value="1"/>
</dbReference>
<evidence type="ECO:0000256" key="2">
    <source>
        <dbReference type="ARBA" id="ARBA00006645"/>
    </source>
</evidence>
<dbReference type="Gene3D" id="1.10.132.120">
    <property type="match status" value="1"/>
</dbReference>
<keyword evidence="4" id="KW-0799">Topoisomerase</keyword>
<dbReference type="Proteomes" id="UP000282515">
    <property type="component" value="Unassembled WGS sequence"/>
</dbReference>
<feature type="domain" description="DNA topoisomerase IB N-terminal" evidence="8">
    <location>
        <begin position="12"/>
        <end position="59"/>
    </location>
</feature>
<evidence type="ECO:0000259" key="8">
    <source>
        <dbReference type="Pfam" id="PF21338"/>
    </source>
</evidence>
<dbReference type="PRINTS" id="PR00416">
    <property type="entry name" value="EUTPISMRASEI"/>
</dbReference>
<keyword evidence="10" id="KW-1185">Reference proteome</keyword>
<evidence type="ECO:0000256" key="1">
    <source>
        <dbReference type="ARBA" id="ARBA00000213"/>
    </source>
</evidence>
<evidence type="ECO:0000256" key="4">
    <source>
        <dbReference type="ARBA" id="ARBA00023029"/>
    </source>
</evidence>
<keyword evidence="6 9" id="KW-0413">Isomerase</keyword>
<dbReference type="RefSeq" id="WP_121795098.1">
    <property type="nucleotide sequence ID" value="NZ_RDBF01000011.1"/>
</dbReference>
<protein>
    <recommendedName>
        <fullName evidence="3">DNA topoisomerase</fullName>
        <ecNumber evidence="3">5.6.2.1</ecNumber>
    </recommendedName>
</protein>
<dbReference type="GO" id="GO:0003677">
    <property type="term" value="F:DNA binding"/>
    <property type="evidence" value="ECO:0007669"/>
    <property type="project" value="UniProtKB-KW"/>
</dbReference>
<dbReference type="InterPro" id="IPR049331">
    <property type="entry name" value="Top1B_N_bact"/>
</dbReference>
<name>A0A3L8PIC1_9ACTN</name>
<dbReference type="EMBL" id="RDBF01000011">
    <property type="protein sequence ID" value="RLV55096.1"/>
    <property type="molecule type" value="Genomic_DNA"/>
</dbReference>
<reference evidence="9 10" key="1">
    <citation type="submission" date="2018-10" db="EMBL/GenBank/DDBJ databases">
        <title>Aeromicrobium sp. 9W16Y-2 whole genome shotgun sequence.</title>
        <authorList>
            <person name="Li F."/>
        </authorList>
    </citation>
    <scope>NUCLEOTIDE SEQUENCE [LARGE SCALE GENOMIC DNA]</scope>
    <source>
        <strain evidence="9 10">9W16Y-2</strain>
    </source>
</reference>
<gene>
    <name evidence="9" type="ORF">D9V41_13490</name>
</gene>
<evidence type="ECO:0000313" key="10">
    <source>
        <dbReference type="Proteomes" id="UP000282515"/>
    </source>
</evidence>
<dbReference type="InterPro" id="IPR014711">
    <property type="entry name" value="TopoI_cat_a-hlx-sub_euk"/>
</dbReference>
<dbReference type="SUPFAM" id="SSF56349">
    <property type="entry name" value="DNA breaking-rejoining enzymes"/>
    <property type="match status" value="1"/>
</dbReference>
<dbReference type="InterPro" id="IPR001631">
    <property type="entry name" value="TopoI"/>
</dbReference>
<organism evidence="9 10">
    <name type="scientific">Aeromicrobium phragmitis</name>
    <dbReference type="NCBI Taxonomy" id="2478914"/>
    <lineage>
        <taxon>Bacteria</taxon>
        <taxon>Bacillati</taxon>
        <taxon>Actinomycetota</taxon>
        <taxon>Actinomycetes</taxon>
        <taxon>Propionibacteriales</taxon>
        <taxon>Nocardioidaceae</taxon>
        <taxon>Aeromicrobium</taxon>
    </lineage>
</organism>
<dbReference type="InterPro" id="IPR011010">
    <property type="entry name" value="DNA_brk_join_enz"/>
</dbReference>
<sequence length="322" mass="36258">MPGWTRVRHGRGFRYLDEQGAPLAAIDIERCKKLVIPPAWKEVWICPIENGHLQAVGTDESGRRQYLYHPAWREHRDRQKFQAMEDFADALVRRRPVVRRHLSTDDLGLRHAQATAFALLDLGVFRIGSDRYTEEYGSFGLTTVLRDHVRRRREGIVFTYTGKSGQEVNVTVSDSRITGAVEPMLRRRTGGDQLLAWRDRAGWHPVAPEDVNAYIKEVLQGDFTAKDFRTWRGTVIAALALAHGDARTKTARKRAVTAAMREVAEHLGNTPAVARSSYVDPRVVDLFEHGITVSAEHRMPEPGQSVAPSLEREVLGILDAGP</sequence>
<dbReference type="EC" id="5.6.2.1" evidence="3"/>
<accession>A0A3L8PIC1</accession>
<evidence type="ECO:0000313" key="9">
    <source>
        <dbReference type="EMBL" id="RLV55096.1"/>
    </source>
</evidence>
<evidence type="ECO:0000256" key="5">
    <source>
        <dbReference type="ARBA" id="ARBA00023125"/>
    </source>
</evidence>
<evidence type="ECO:0000256" key="6">
    <source>
        <dbReference type="ARBA" id="ARBA00023235"/>
    </source>
</evidence>
<proteinExistence type="inferred from homology"/>
<dbReference type="Gene3D" id="3.30.66.10">
    <property type="entry name" value="DNA topoisomerase I domain"/>
    <property type="match status" value="1"/>
</dbReference>
<dbReference type="OrthoDB" id="9778962at2"/>
<feature type="domain" description="DNA topoisomerase I catalytic core eukaryotic-type" evidence="7">
    <location>
        <begin position="72"/>
        <end position="276"/>
    </location>
</feature>
<dbReference type="Gene3D" id="3.90.15.10">
    <property type="entry name" value="Topoisomerase I, Chain A, domain 3"/>
    <property type="match status" value="1"/>
</dbReference>
<comment type="similarity">
    <text evidence="2">Belongs to the type IB topoisomerase family.</text>
</comment>
<dbReference type="Pfam" id="PF21338">
    <property type="entry name" value="Top1B_N_bact"/>
    <property type="match status" value="1"/>
</dbReference>
<dbReference type="AlphaFoldDB" id="A0A3L8PIC1"/>
<dbReference type="PROSITE" id="PS52038">
    <property type="entry name" value="TOPO_IB_2"/>
    <property type="match status" value="1"/>
</dbReference>
<comment type="caution">
    <text evidence="9">The sequence shown here is derived from an EMBL/GenBank/DDBJ whole genome shotgun (WGS) entry which is preliminary data.</text>
</comment>
<dbReference type="InterPro" id="IPR035447">
    <property type="entry name" value="DNA_topo_I_N_sf"/>
</dbReference>
<dbReference type="GO" id="GO:0006265">
    <property type="term" value="P:DNA topological change"/>
    <property type="evidence" value="ECO:0007669"/>
    <property type="project" value="InterPro"/>
</dbReference>
<evidence type="ECO:0000256" key="3">
    <source>
        <dbReference type="ARBA" id="ARBA00012891"/>
    </source>
</evidence>